<keyword evidence="5 7" id="KW-1133">Transmembrane helix</keyword>
<gene>
    <name evidence="9" type="ORF">DSM104443_03729</name>
</gene>
<keyword evidence="3" id="KW-1003">Cell membrane</keyword>
<protein>
    <recommendedName>
        <fullName evidence="8">YetF C-terminal domain-containing protein</fullName>
    </recommendedName>
</protein>
<dbReference type="InterPro" id="IPR023090">
    <property type="entry name" value="UPF0702_alpha/beta_dom_sf"/>
</dbReference>
<reference evidence="9 10" key="1">
    <citation type="submission" date="2020-04" db="EMBL/GenBank/DDBJ databases">
        <title>Usitatibacter rugosus gen. nov., sp. nov. and Usitatibacter palustris sp. nov., novel members of Usitatibacteraceae fam. nov. within the order Nitrosomonadales isolated from soil.</title>
        <authorList>
            <person name="Huber K.J."/>
            <person name="Neumann-Schaal M."/>
            <person name="Geppert A."/>
            <person name="Luckner M."/>
            <person name="Wanner G."/>
            <person name="Overmann J."/>
        </authorList>
    </citation>
    <scope>NUCLEOTIDE SEQUENCE [LARGE SCALE GENOMIC DNA]</scope>
    <source>
        <strain evidence="9 10">0125_3</strain>
    </source>
</reference>
<accession>A0A6M4H421</accession>
<dbReference type="Gene3D" id="3.30.240.20">
    <property type="entry name" value="bsu07140 like domains"/>
    <property type="match status" value="1"/>
</dbReference>
<comment type="similarity">
    <text evidence="2">Belongs to the UPF0702 family.</text>
</comment>
<name>A0A6M4H421_9PROT</name>
<evidence type="ECO:0000256" key="7">
    <source>
        <dbReference type="SAM" id="Phobius"/>
    </source>
</evidence>
<evidence type="ECO:0000256" key="1">
    <source>
        <dbReference type="ARBA" id="ARBA00004651"/>
    </source>
</evidence>
<feature type="transmembrane region" description="Helical" evidence="7">
    <location>
        <begin position="12"/>
        <end position="31"/>
    </location>
</feature>
<evidence type="ECO:0000256" key="5">
    <source>
        <dbReference type="ARBA" id="ARBA00022989"/>
    </source>
</evidence>
<evidence type="ECO:0000313" key="10">
    <source>
        <dbReference type="Proteomes" id="UP000501534"/>
    </source>
</evidence>
<dbReference type="GO" id="GO:0005886">
    <property type="term" value="C:plasma membrane"/>
    <property type="evidence" value="ECO:0007669"/>
    <property type="project" value="UniProtKB-SubCell"/>
</dbReference>
<sequence length="158" mass="17752">MDLADVFLPQATLLEIFLRGTAIYLVLFAYMRFFRRSAGGIDVADVLVVVLMADAAQSGLQGMEHSVIGGLLSVATIAFWDYLIDWLAWRFPALRWLNRAKPTLLIRDGQFLNRNMRAEMITHDELRAQLRQEGLAGPEEVKAAFLEGDGKLSVVKKK</sequence>
<organism evidence="9 10">
    <name type="scientific">Usitatibacter rugosus</name>
    <dbReference type="NCBI Taxonomy" id="2732067"/>
    <lineage>
        <taxon>Bacteria</taxon>
        <taxon>Pseudomonadati</taxon>
        <taxon>Pseudomonadota</taxon>
        <taxon>Betaproteobacteria</taxon>
        <taxon>Nitrosomonadales</taxon>
        <taxon>Usitatibacteraceae</taxon>
        <taxon>Usitatibacter</taxon>
    </lineage>
</organism>
<comment type="subcellular location">
    <subcellularLocation>
        <location evidence="1">Cell membrane</location>
        <topology evidence="1">Multi-pass membrane protein</topology>
    </subcellularLocation>
</comment>
<keyword evidence="6 7" id="KW-0472">Membrane</keyword>
<keyword evidence="4 7" id="KW-0812">Transmembrane</keyword>
<evidence type="ECO:0000313" key="9">
    <source>
        <dbReference type="EMBL" id="QJR12637.1"/>
    </source>
</evidence>
<proteinExistence type="inferred from homology"/>
<feature type="transmembrane region" description="Helical" evidence="7">
    <location>
        <begin position="66"/>
        <end position="89"/>
    </location>
</feature>
<evidence type="ECO:0000256" key="4">
    <source>
        <dbReference type="ARBA" id="ARBA00022692"/>
    </source>
</evidence>
<dbReference type="KEGG" id="uru:DSM104443_03729"/>
<feature type="domain" description="YetF C-terminal" evidence="8">
    <location>
        <begin position="94"/>
        <end position="158"/>
    </location>
</feature>
<evidence type="ECO:0000256" key="3">
    <source>
        <dbReference type="ARBA" id="ARBA00022475"/>
    </source>
</evidence>
<keyword evidence="10" id="KW-1185">Reference proteome</keyword>
<dbReference type="RefSeq" id="WP_171095006.1">
    <property type="nucleotide sequence ID" value="NZ_CP053069.1"/>
</dbReference>
<evidence type="ECO:0000256" key="6">
    <source>
        <dbReference type="ARBA" id="ARBA00023136"/>
    </source>
</evidence>
<dbReference type="AlphaFoldDB" id="A0A6M4H421"/>
<dbReference type="PANTHER" id="PTHR34582:SF6">
    <property type="entry name" value="UPF0702 TRANSMEMBRANE PROTEIN YCAP"/>
    <property type="match status" value="1"/>
</dbReference>
<dbReference type="Pfam" id="PF04239">
    <property type="entry name" value="DUF421"/>
    <property type="match status" value="1"/>
</dbReference>
<dbReference type="InterPro" id="IPR007353">
    <property type="entry name" value="DUF421"/>
</dbReference>
<dbReference type="EMBL" id="CP053069">
    <property type="protein sequence ID" value="QJR12637.1"/>
    <property type="molecule type" value="Genomic_DNA"/>
</dbReference>
<evidence type="ECO:0000256" key="2">
    <source>
        <dbReference type="ARBA" id="ARBA00006448"/>
    </source>
</evidence>
<evidence type="ECO:0000259" key="8">
    <source>
        <dbReference type="Pfam" id="PF04239"/>
    </source>
</evidence>
<dbReference type="PANTHER" id="PTHR34582">
    <property type="entry name" value="UPF0702 TRANSMEMBRANE PROTEIN YCAP"/>
    <property type="match status" value="1"/>
</dbReference>
<dbReference type="Proteomes" id="UP000501534">
    <property type="component" value="Chromosome"/>
</dbReference>